<comment type="caution">
    <text evidence="1">The sequence shown here is derived from an EMBL/GenBank/DDBJ whole genome shotgun (WGS) entry which is preliminary data.</text>
</comment>
<organism evidence="1 2">
    <name type="scientific">Spirulina subsalsa FACHB-351</name>
    <dbReference type="NCBI Taxonomy" id="234711"/>
    <lineage>
        <taxon>Bacteria</taxon>
        <taxon>Bacillati</taxon>
        <taxon>Cyanobacteriota</taxon>
        <taxon>Cyanophyceae</taxon>
        <taxon>Spirulinales</taxon>
        <taxon>Spirulinaceae</taxon>
        <taxon>Spirulina</taxon>
    </lineage>
</organism>
<dbReference type="EMBL" id="JAIHOM010000027">
    <property type="protein sequence ID" value="MCW6036066.1"/>
    <property type="molecule type" value="Genomic_DNA"/>
</dbReference>
<keyword evidence="2" id="KW-1185">Reference proteome</keyword>
<accession>A0ABT3L3J0</accession>
<name>A0ABT3L3J0_9CYAN</name>
<dbReference type="Gene3D" id="3.30.420.10">
    <property type="entry name" value="Ribonuclease H-like superfamily/Ribonuclease H"/>
    <property type="match status" value="1"/>
</dbReference>
<dbReference type="InterPro" id="IPR036397">
    <property type="entry name" value="RNaseH_sf"/>
</dbReference>
<gene>
    <name evidence="1" type="ORF">K4A83_07240</name>
</gene>
<protein>
    <submittedName>
        <fullName evidence="1">Transposase</fullName>
    </submittedName>
</protein>
<proteinExistence type="predicted"/>
<evidence type="ECO:0000313" key="2">
    <source>
        <dbReference type="Proteomes" id="UP001526426"/>
    </source>
</evidence>
<reference evidence="1 2" key="1">
    <citation type="submission" date="2021-08" db="EMBL/GenBank/DDBJ databases">
        <title>Draft genome sequence of Spirulina subsalsa with high tolerance to salinity and hype-accumulation of phycocyanin.</title>
        <authorList>
            <person name="Pei H."/>
            <person name="Jiang L."/>
        </authorList>
    </citation>
    <scope>NUCLEOTIDE SEQUENCE [LARGE SCALE GENOMIC DNA]</scope>
    <source>
        <strain evidence="1 2">FACHB-351</strain>
    </source>
</reference>
<sequence length="71" mass="8573">MKEFLREQNGEKKAEDWRVTCVKFAPYAPQCNPVEAIWLQLKTLLRRAYRFGKTFKIVKRLFEMFSVCVWV</sequence>
<evidence type="ECO:0000313" key="1">
    <source>
        <dbReference type="EMBL" id="MCW6036066.1"/>
    </source>
</evidence>
<dbReference type="Proteomes" id="UP001526426">
    <property type="component" value="Unassembled WGS sequence"/>
</dbReference>